<dbReference type="GO" id="GO:0016918">
    <property type="term" value="F:retinal binding"/>
    <property type="evidence" value="ECO:0007669"/>
    <property type="project" value="UniProtKB-KW"/>
</dbReference>
<dbReference type="InterPro" id="IPR000566">
    <property type="entry name" value="Lipocln_cytosolic_FA-bd_dom"/>
</dbReference>
<keyword evidence="4" id="KW-0845">Vitamin A</keyword>
<evidence type="ECO:0000256" key="4">
    <source>
        <dbReference type="ARBA" id="ARBA00022893"/>
    </source>
</evidence>
<evidence type="ECO:0000259" key="7">
    <source>
        <dbReference type="Pfam" id="PF00061"/>
    </source>
</evidence>
<evidence type="ECO:0000256" key="2">
    <source>
        <dbReference type="ARBA" id="ARBA00008390"/>
    </source>
</evidence>
<dbReference type="Gene3D" id="2.40.128.20">
    <property type="match status" value="1"/>
</dbReference>
<keyword evidence="9" id="KW-1185">Reference proteome</keyword>
<sequence length="191" mass="21564">MKTATTDEDGMEFRRTLPFSLSLSSFTLSLSRFAVLHTHSLSLEHTLTQPSFLHTTADMVEAFVGTWNMKESEKFDEYMKELGVGYATRKIGNMTKPTTIISVEGDKVTVKTQSTIKNTELSFKLGEEFDETTADDRKVKSIVTVEDGKLVHIQRWDGKETSLVREVNDNALTLTLTIGEVVCTRRYEKAQ</sequence>
<dbReference type="GO" id="GO:0001947">
    <property type="term" value="P:heart looping"/>
    <property type="evidence" value="ECO:0007669"/>
    <property type="project" value="Ensembl"/>
</dbReference>
<evidence type="ECO:0000313" key="8">
    <source>
        <dbReference type="Ensembl" id="ENSDLAP00005016830.2"/>
    </source>
</evidence>
<dbReference type="SUPFAM" id="SSF50814">
    <property type="entry name" value="Lipocalins"/>
    <property type="match status" value="1"/>
</dbReference>
<reference evidence="8" key="2">
    <citation type="submission" date="2025-09" db="UniProtKB">
        <authorList>
            <consortium name="Ensembl"/>
        </authorList>
    </citation>
    <scope>IDENTIFICATION</scope>
</reference>
<name>A0A8C4EBW9_DICLA</name>
<proteinExistence type="inferred from homology"/>
<dbReference type="InterPro" id="IPR031259">
    <property type="entry name" value="ILBP"/>
</dbReference>
<evidence type="ECO:0000256" key="5">
    <source>
        <dbReference type="ARBA" id="ARBA00023072"/>
    </source>
</evidence>
<dbReference type="InterPro" id="IPR012674">
    <property type="entry name" value="Calycin"/>
</dbReference>
<protein>
    <recommendedName>
        <fullName evidence="3">Cellular retinoic acid-binding protein 1</fullName>
    </recommendedName>
    <alternativeName>
        <fullName evidence="6">Cellular retinoic acid-binding protein I</fullName>
    </alternativeName>
</protein>
<evidence type="ECO:0000313" key="9">
    <source>
        <dbReference type="Proteomes" id="UP000694389"/>
    </source>
</evidence>
<dbReference type="Pfam" id="PF00061">
    <property type="entry name" value="Lipocalin"/>
    <property type="match status" value="1"/>
</dbReference>
<dbReference type="PRINTS" id="PR00178">
    <property type="entry name" value="FATTYACIDBP"/>
</dbReference>
<organism evidence="8 9">
    <name type="scientific">Dicentrarchus labrax</name>
    <name type="common">European seabass</name>
    <name type="synonym">Morone labrax</name>
    <dbReference type="NCBI Taxonomy" id="13489"/>
    <lineage>
        <taxon>Eukaryota</taxon>
        <taxon>Metazoa</taxon>
        <taxon>Chordata</taxon>
        <taxon>Craniata</taxon>
        <taxon>Vertebrata</taxon>
        <taxon>Euteleostomi</taxon>
        <taxon>Actinopterygii</taxon>
        <taxon>Neopterygii</taxon>
        <taxon>Teleostei</taxon>
        <taxon>Neoteleostei</taxon>
        <taxon>Acanthomorphata</taxon>
        <taxon>Eupercaria</taxon>
        <taxon>Moronidae</taxon>
        <taxon>Dicentrarchus</taxon>
    </lineage>
</organism>
<dbReference type="GO" id="GO:0043009">
    <property type="term" value="P:chordate embryonic development"/>
    <property type="evidence" value="ECO:0007669"/>
    <property type="project" value="Ensembl"/>
</dbReference>
<keyword evidence="5" id="KW-0683">Retinol-binding</keyword>
<reference evidence="8" key="1">
    <citation type="submission" date="2025-08" db="UniProtKB">
        <authorList>
            <consortium name="Ensembl"/>
        </authorList>
    </citation>
    <scope>IDENTIFICATION</scope>
</reference>
<dbReference type="FunFam" id="2.40.128.20:FF:000001">
    <property type="entry name" value="Fatty acid-binding protein, adipocyte"/>
    <property type="match status" value="1"/>
</dbReference>
<dbReference type="GO" id="GO:0019841">
    <property type="term" value="F:retinol binding"/>
    <property type="evidence" value="ECO:0007669"/>
    <property type="project" value="UniProtKB-KW"/>
</dbReference>
<dbReference type="InterPro" id="IPR000463">
    <property type="entry name" value="Fatty_acid-bd"/>
</dbReference>
<evidence type="ECO:0000256" key="3">
    <source>
        <dbReference type="ARBA" id="ARBA00013592"/>
    </source>
</evidence>
<dbReference type="PANTHER" id="PTHR11955">
    <property type="entry name" value="FATTY ACID BINDING PROTEIN"/>
    <property type="match status" value="1"/>
</dbReference>
<evidence type="ECO:0000256" key="1">
    <source>
        <dbReference type="ARBA" id="ARBA00003699"/>
    </source>
</evidence>
<dbReference type="AlphaFoldDB" id="A0A8C4EBW9"/>
<comment type="similarity">
    <text evidence="2">Belongs to the calycin superfamily. Fatty-acid binding protein (FABP) family.</text>
</comment>
<evidence type="ECO:0000256" key="6">
    <source>
        <dbReference type="ARBA" id="ARBA00030108"/>
    </source>
</evidence>
<dbReference type="Ensembl" id="ENSDLAT00005018205.2">
    <property type="protein sequence ID" value="ENSDLAP00005016830.2"/>
    <property type="gene ID" value="ENSDLAG00005008171.2"/>
</dbReference>
<dbReference type="GeneTree" id="ENSGT00940000155104"/>
<accession>A0A8C4EBW9</accession>
<comment type="function">
    <text evidence="1">Cytosolic CRABPs may regulate the access of retinoic acid to the nuclear retinoic acid receptors.</text>
</comment>
<dbReference type="Proteomes" id="UP000694389">
    <property type="component" value="Unassembled WGS sequence"/>
</dbReference>
<feature type="domain" description="Lipocalin/cytosolic fatty-acid binding" evidence="7">
    <location>
        <begin position="64"/>
        <end position="189"/>
    </location>
</feature>